<dbReference type="RefSeq" id="WP_069637500.1">
    <property type="nucleotide sequence ID" value="NZ_CP012546.1"/>
</dbReference>
<dbReference type="AlphaFoldDB" id="A0AAX0LA47"/>
<protein>
    <submittedName>
        <fullName evidence="1">Uncharacterized protein</fullName>
    </submittedName>
</protein>
<organism evidence="1 2">
    <name type="scientific">Campylobacter pinnipediorum subsp. pinnipediorum</name>
    <dbReference type="NCBI Taxonomy" id="1660067"/>
    <lineage>
        <taxon>Bacteria</taxon>
        <taxon>Pseudomonadati</taxon>
        <taxon>Campylobacterota</taxon>
        <taxon>Epsilonproteobacteria</taxon>
        <taxon>Campylobacterales</taxon>
        <taxon>Campylobacteraceae</taxon>
        <taxon>Campylobacter</taxon>
    </lineage>
</organism>
<evidence type="ECO:0000313" key="2">
    <source>
        <dbReference type="Proteomes" id="UP000189728"/>
    </source>
</evidence>
<comment type="caution">
    <text evidence="1">The sequence shown here is derived from an EMBL/GenBank/DDBJ whole genome shotgun (WGS) entry which is preliminary data.</text>
</comment>
<accession>A0AAX0LA47</accession>
<reference evidence="1 2" key="1">
    <citation type="submission" date="2016-08" db="EMBL/GenBank/DDBJ databases">
        <title>Campylobacter species from sea mammals.</title>
        <authorList>
            <person name="Gilbert M.J."/>
            <person name="Byrne B.A."/>
            <person name="Zomer A.L."/>
            <person name="Wagenaar J.A."/>
        </authorList>
    </citation>
    <scope>NUCLEOTIDE SEQUENCE [LARGE SCALE GENOMIC DNA]</scope>
    <source>
        <strain evidence="1 2">1105248</strain>
    </source>
</reference>
<proteinExistence type="predicted"/>
<gene>
    <name evidence="1" type="ORF">BFG04_04435</name>
</gene>
<name>A0AAX0LA47_9BACT</name>
<dbReference type="EMBL" id="MCRK01000036">
    <property type="protein sequence ID" value="OPA77347.1"/>
    <property type="molecule type" value="Genomic_DNA"/>
</dbReference>
<sequence length="64" mass="8199">MRSIEFISMQRDKYGKYKVRFFDQNKKFVEELKEQLRFNEFWRIEQELLKAQRKLREQEEPRLL</sequence>
<dbReference type="Proteomes" id="UP000189728">
    <property type="component" value="Unassembled WGS sequence"/>
</dbReference>
<evidence type="ECO:0000313" key="1">
    <source>
        <dbReference type="EMBL" id="OPA77347.1"/>
    </source>
</evidence>